<dbReference type="SUPFAM" id="SSF52087">
    <property type="entry name" value="CRAL/TRIO domain"/>
    <property type="match status" value="1"/>
</dbReference>
<dbReference type="InterPro" id="IPR036865">
    <property type="entry name" value="CRAL-TRIO_dom_sf"/>
</dbReference>
<dbReference type="InParanoid" id="A0A067R7A4"/>
<organism evidence="3 4">
    <name type="scientific">Zootermopsis nevadensis</name>
    <name type="common">Dampwood termite</name>
    <dbReference type="NCBI Taxonomy" id="136037"/>
    <lineage>
        <taxon>Eukaryota</taxon>
        <taxon>Metazoa</taxon>
        <taxon>Ecdysozoa</taxon>
        <taxon>Arthropoda</taxon>
        <taxon>Hexapoda</taxon>
        <taxon>Insecta</taxon>
        <taxon>Pterygota</taxon>
        <taxon>Neoptera</taxon>
        <taxon>Polyneoptera</taxon>
        <taxon>Dictyoptera</taxon>
        <taxon>Blattodea</taxon>
        <taxon>Blattoidea</taxon>
        <taxon>Termitoidae</taxon>
        <taxon>Termopsidae</taxon>
        <taxon>Zootermopsis</taxon>
    </lineage>
</organism>
<name>A0A067R7A4_ZOONE</name>
<accession>A0A067R7A4</accession>
<dbReference type="Pfam" id="PF03765">
    <property type="entry name" value="CRAL_TRIO_N"/>
    <property type="match status" value="1"/>
</dbReference>
<dbReference type="FunCoup" id="A0A067R7A4">
    <property type="interactions" value="38"/>
</dbReference>
<dbReference type="InterPro" id="IPR001251">
    <property type="entry name" value="CRAL-TRIO_dom"/>
</dbReference>
<feature type="region of interest" description="Disordered" evidence="1">
    <location>
        <begin position="1"/>
        <end position="25"/>
    </location>
</feature>
<dbReference type="Gene3D" id="1.10.8.20">
    <property type="entry name" value="N-terminal domain of phosphatidylinositol transfer protein sec14p"/>
    <property type="match status" value="1"/>
</dbReference>
<dbReference type="PROSITE" id="PS50191">
    <property type="entry name" value="CRAL_TRIO"/>
    <property type="match status" value="1"/>
</dbReference>
<dbReference type="SMART" id="SM00516">
    <property type="entry name" value="SEC14"/>
    <property type="match status" value="1"/>
</dbReference>
<dbReference type="Gene3D" id="1.20.5.1200">
    <property type="entry name" value="Alpha-tocopherol transfer"/>
    <property type="match status" value="1"/>
</dbReference>
<gene>
    <name evidence="3" type="ORF">L798_07217</name>
</gene>
<dbReference type="PRINTS" id="PR00180">
    <property type="entry name" value="CRETINALDHBP"/>
</dbReference>
<dbReference type="OMA" id="KQRVYMH"/>
<dbReference type="InterPro" id="IPR036273">
    <property type="entry name" value="CRAL/TRIO_N_dom_sf"/>
</dbReference>
<dbReference type="InterPro" id="IPR011074">
    <property type="entry name" value="CRAL/TRIO_N_dom"/>
</dbReference>
<dbReference type="GO" id="GO:0016020">
    <property type="term" value="C:membrane"/>
    <property type="evidence" value="ECO:0007669"/>
    <property type="project" value="TreeGrafter"/>
</dbReference>
<reference evidence="3 4" key="1">
    <citation type="journal article" date="2014" name="Nat. Commun.">
        <title>Molecular traces of alternative social organization in a termite genome.</title>
        <authorList>
            <person name="Terrapon N."/>
            <person name="Li C."/>
            <person name="Robertson H.M."/>
            <person name="Ji L."/>
            <person name="Meng X."/>
            <person name="Booth W."/>
            <person name="Chen Z."/>
            <person name="Childers C.P."/>
            <person name="Glastad K.M."/>
            <person name="Gokhale K."/>
            <person name="Gowin J."/>
            <person name="Gronenberg W."/>
            <person name="Hermansen R.A."/>
            <person name="Hu H."/>
            <person name="Hunt B.G."/>
            <person name="Huylmans A.K."/>
            <person name="Khalil S.M."/>
            <person name="Mitchell R.D."/>
            <person name="Munoz-Torres M.C."/>
            <person name="Mustard J.A."/>
            <person name="Pan H."/>
            <person name="Reese J.T."/>
            <person name="Scharf M.E."/>
            <person name="Sun F."/>
            <person name="Vogel H."/>
            <person name="Xiao J."/>
            <person name="Yang W."/>
            <person name="Yang Z."/>
            <person name="Yang Z."/>
            <person name="Zhou J."/>
            <person name="Zhu J."/>
            <person name="Brent C.S."/>
            <person name="Elsik C.G."/>
            <person name="Goodisman M.A."/>
            <person name="Liberles D.A."/>
            <person name="Roe R.M."/>
            <person name="Vargo E.L."/>
            <person name="Vilcinskas A."/>
            <person name="Wang J."/>
            <person name="Bornberg-Bauer E."/>
            <person name="Korb J."/>
            <person name="Zhang G."/>
            <person name="Liebig J."/>
        </authorList>
    </citation>
    <scope>NUCLEOTIDE SEQUENCE [LARGE SCALE GENOMIC DNA]</scope>
    <source>
        <tissue evidence="3">Whole organism</tissue>
    </source>
</reference>
<dbReference type="PANTHER" id="PTHR10174:SF234">
    <property type="entry name" value="SD01558P"/>
    <property type="match status" value="1"/>
</dbReference>
<evidence type="ECO:0000313" key="3">
    <source>
        <dbReference type="EMBL" id="KDR18336.1"/>
    </source>
</evidence>
<dbReference type="CDD" id="cd00170">
    <property type="entry name" value="SEC14"/>
    <property type="match status" value="1"/>
</dbReference>
<evidence type="ECO:0000259" key="2">
    <source>
        <dbReference type="PROSITE" id="PS50191"/>
    </source>
</evidence>
<dbReference type="PANTHER" id="PTHR10174">
    <property type="entry name" value="ALPHA-TOCOPHEROL TRANSFER PROTEIN-RELATED"/>
    <property type="match status" value="1"/>
</dbReference>
<dbReference type="SMART" id="SM01100">
    <property type="entry name" value="CRAL_TRIO_N"/>
    <property type="match status" value="1"/>
</dbReference>
<sequence length="337" mass="39499">MFFGGYDDDDEDDVQETISQPDELENFEDVASELDLGEPPSEVKEFARLHLGESPDTWQGIVQELRNMIYERGDVVPRRTDDAFLRRFLRARRFDVEKAHRLMVNYYTFKENNPELHKGVEPLNMRFIGDDDVLSVLPYREQTGRRIMIYRLGNWNPSSYSIDELFKATVLVLELAVLEQRAQILGGICIFDLRGISLQHAWNVTPSVARRTVELMVTSFPIRTQAIHFLNESWIFDIIFAIFKPLLDDRMREKIYFHGDDLESLHSHIDPKFLPKRYGGMRPEYSYTDWVDSFVNNKAILKEMEQLGYEFDEEELKKVLEDAKLEISSNSNIIITR</sequence>
<feature type="domain" description="CRAL-TRIO" evidence="2">
    <location>
        <begin position="136"/>
        <end position="286"/>
    </location>
</feature>
<feature type="compositionally biased region" description="Acidic residues" evidence="1">
    <location>
        <begin position="1"/>
        <end position="15"/>
    </location>
</feature>
<dbReference type="Gene3D" id="3.40.525.10">
    <property type="entry name" value="CRAL-TRIO lipid binding domain"/>
    <property type="match status" value="1"/>
</dbReference>
<protein>
    <submittedName>
        <fullName evidence="3">Retinaldehyde-binding protein 1-like protein 1</fullName>
    </submittedName>
</protein>
<dbReference type="eggNOG" id="KOG1471">
    <property type="taxonomic scope" value="Eukaryota"/>
</dbReference>
<dbReference type="AlphaFoldDB" id="A0A067R7A4"/>
<dbReference type="GO" id="GO:1902936">
    <property type="term" value="F:phosphatidylinositol bisphosphate binding"/>
    <property type="evidence" value="ECO:0007669"/>
    <property type="project" value="TreeGrafter"/>
</dbReference>
<proteinExistence type="predicted"/>
<dbReference type="Proteomes" id="UP000027135">
    <property type="component" value="Unassembled WGS sequence"/>
</dbReference>
<dbReference type="SUPFAM" id="SSF46938">
    <property type="entry name" value="CRAL/TRIO N-terminal domain"/>
    <property type="match status" value="1"/>
</dbReference>
<dbReference type="EMBL" id="KK852692">
    <property type="protein sequence ID" value="KDR18336.1"/>
    <property type="molecule type" value="Genomic_DNA"/>
</dbReference>
<evidence type="ECO:0000256" key="1">
    <source>
        <dbReference type="SAM" id="MobiDB-lite"/>
    </source>
</evidence>
<evidence type="ECO:0000313" key="4">
    <source>
        <dbReference type="Proteomes" id="UP000027135"/>
    </source>
</evidence>
<dbReference type="Pfam" id="PF00650">
    <property type="entry name" value="CRAL_TRIO"/>
    <property type="match status" value="1"/>
</dbReference>
<keyword evidence="4" id="KW-1185">Reference proteome</keyword>